<dbReference type="CDD" id="cd19071">
    <property type="entry name" value="AKR_AKR1-5-like"/>
    <property type="match status" value="1"/>
</dbReference>
<dbReference type="OrthoDB" id="5357513at2759"/>
<reference evidence="2" key="1">
    <citation type="journal article" date="2021" name="New Phytol.">
        <title>Evolutionary innovations through gain and loss of genes in the ectomycorrhizal Boletales.</title>
        <authorList>
            <person name="Wu G."/>
            <person name="Miyauchi S."/>
            <person name="Morin E."/>
            <person name="Kuo A."/>
            <person name="Drula E."/>
            <person name="Varga T."/>
            <person name="Kohler A."/>
            <person name="Feng B."/>
            <person name="Cao Y."/>
            <person name="Lipzen A."/>
            <person name="Daum C."/>
            <person name="Hundley H."/>
            <person name="Pangilinan J."/>
            <person name="Johnson J."/>
            <person name="Barry K."/>
            <person name="LaButti K."/>
            <person name="Ng V."/>
            <person name="Ahrendt S."/>
            <person name="Min B."/>
            <person name="Choi I.G."/>
            <person name="Park H."/>
            <person name="Plett J.M."/>
            <person name="Magnuson J."/>
            <person name="Spatafora J.W."/>
            <person name="Nagy L.G."/>
            <person name="Henrissat B."/>
            <person name="Grigoriev I.V."/>
            <person name="Yang Z.L."/>
            <person name="Xu J."/>
            <person name="Martin F.M."/>
        </authorList>
    </citation>
    <scope>NUCLEOTIDE SEQUENCE</scope>
    <source>
        <strain evidence="2">KKN 215</strain>
    </source>
</reference>
<dbReference type="Pfam" id="PF00248">
    <property type="entry name" value="Aldo_ket_red"/>
    <property type="match status" value="1"/>
</dbReference>
<dbReference type="SUPFAM" id="SSF51430">
    <property type="entry name" value="NAD(P)-linked oxidoreductase"/>
    <property type="match status" value="1"/>
</dbReference>
<dbReference type="InterPro" id="IPR023210">
    <property type="entry name" value="NADP_OxRdtase_dom"/>
</dbReference>
<sequence>MATQKIIYGTAWKEVRTTALVVSAVLNGFRAIDTACQPKHYREDLVGEAIQILRDKHGFRREDLYLQTKYTPIGGQDRTKPLPYDPSSKLDVQIRTSFQKSLENLGTTYLDCLLLHSPLDSLPRTILAWRTLMALQDEGKVKHIGISNVYDVDVLETLHRDAGRMVEVVQNRWYERNNWDHTVVAYCKQNNIQYQSFWTLTGSPKLLANPAVLGLAERLTCTPAQIVYAIAQAGGIVPISGTTNEEHMREDVAVDSLAFDEEAKTQVASLVSTVFRQ</sequence>
<evidence type="ECO:0000313" key="2">
    <source>
        <dbReference type="EMBL" id="KAH8107726.1"/>
    </source>
</evidence>
<dbReference type="PANTHER" id="PTHR43827">
    <property type="entry name" value="2,5-DIKETO-D-GLUCONIC ACID REDUCTASE"/>
    <property type="match status" value="1"/>
</dbReference>
<dbReference type="InterPro" id="IPR020471">
    <property type="entry name" value="AKR"/>
</dbReference>
<organism evidence="2 3">
    <name type="scientific">Cristinia sonorae</name>
    <dbReference type="NCBI Taxonomy" id="1940300"/>
    <lineage>
        <taxon>Eukaryota</taxon>
        <taxon>Fungi</taxon>
        <taxon>Dikarya</taxon>
        <taxon>Basidiomycota</taxon>
        <taxon>Agaricomycotina</taxon>
        <taxon>Agaricomycetes</taxon>
        <taxon>Agaricomycetidae</taxon>
        <taxon>Agaricales</taxon>
        <taxon>Pleurotineae</taxon>
        <taxon>Stephanosporaceae</taxon>
        <taxon>Cristinia</taxon>
    </lineage>
</organism>
<evidence type="ECO:0000313" key="3">
    <source>
        <dbReference type="Proteomes" id="UP000813824"/>
    </source>
</evidence>
<dbReference type="InterPro" id="IPR036812">
    <property type="entry name" value="NAD(P)_OxRdtase_dom_sf"/>
</dbReference>
<proteinExistence type="predicted"/>
<comment type="caution">
    <text evidence="2">The sequence shown here is derived from an EMBL/GenBank/DDBJ whole genome shotgun (WGS) entry which is preliminary data.</text>
</comment>
<dbReference type="AlphaFoldDB" id="A0A8K0UXP2"/>
<dbReference type="GO" id="GO:0016491">
    <property type="term" value="F:oxidoreductase activity"/>
    <property type="evidence" value="ECO:0007669"/>
    <property type="project" value="InterPro"/>
</dbReference>
<dbReference type="EMBL" id="JAEVFJ010000001">
    <property type="protein sequence ID" value="KAH8107726.1"/>
    <property type="molecule type" value="Genomic_DNA"/>
</dbReference>
<dbReference type="Proteomes" id="UP000813824">
    <property type="component" value="Unassembled WGS sequence"/>
</dbReference>
<protein>
    <submittedName>
        <fullName evidence="2">Aldo/keto reductase</fullName>
    </submittedName>
</protein>
<evidence type="ECO:0000259" key="1">
    <source>
        <dbReference type="Pfam" id="PF00248"/>
    </source>
</evidence>
<gene>
    <name evidence="2" type="ORF">BXZ70DRAFT_912330</name>
</gene>
<feature type="domain" description="NADP-dependent oxidoreductase" evidence="1">
    <location>
        <begin position="17"/>
        <end position="269"/>
    </location>
</feature>
<name>A0A8K0UXP2_9AGAR</name>
<dbReference type="PANTHER" id="PTHR43827:SF8">
    <property type="entry name" value="ALDO_KETO REDUCTASE FAMILY PROTEIN"/>
    <property type="match status" value="1"/>
</dbReference>
<keyword evidence="3" id="KW-1185">Reference proteome</keyword>
<accession>A0A8K0UXP2</accession>
<dbReference type="PRINTS" id="PR00069">
    <property type="entry name" value="ALDKETRDTASE"/>
</dbReference>
<dbReference type="Gene3D" id="3.20.20.100">
    <property type="entry name" value="NADP-dependent oxidoreductase domain"/>
    <property type="match status" value="1"/>
</dbReference>